<evidence type="ECO:0000313" key="2">
    <source>
        <dbReference type="Proteomes" id="UP000828941"/>
    </source>
</evidence>
<reference evidence="1 2" key="1">
    <citation type="journal article" date="2022" name="DNA Res.">
        <title>Chromosomal-level genome assembly of the orchid tree Bauhinia variegata (Leguminosae; Cercidoideae) supports the allotetraploid origin hypothesis of Bauhinia.</title>
        <authorList>
            <person name="Zhong Y."/>
            <person name="Chen Y."/>
            <person name="Zheng D."/>
            <person name="Pang J."/>
            <person name="Liu Y."/>
            <person name="Luo S."/>
            <person name="Meng S."/>
            <person name="Qian L."/>
            <person name="Wei D."/>
            <person name="Dai S."/>
            <person name="Zhou R."/>
        </authorList>
    </citation>
    <scope>NUCLEOTIDE SEQUENCE [LARGE SCALE GENOMIC DNA]</scope>
    <source>
        <strain evidence="1">BV-YZ2020</strain>
    </source>
</reference>
<keyword evidence="2" id="KW-1185">Reference proteome</keyword>
<protein>
    <submittedName>
        <fullName evidence="1">Uncharacterized protein</fullName>
    </submittedName>
</protein>
<evidence type="ECO:0000313" key="1">
    <source>
        <dbReference type="EMBL" id="KAI4354399.1"/>
    </source>
</evidence>
<organism evidence="1 2">
    <name type="scientific">Bauhinia variegata</name>
    <name type="common">Purple orchid tree</name>
    <name type="synonym">Phanera variegata</name>
    <dbReference type="NCBI Taxonomy" id="167791"/>
    <lineage>
        <taxon>Eukaryota</taxon>
        <taxon>Viridiplantae</taxon>
        <taxon>Streptophyta</taxon>
        <taxon>Embryophyta</taxon>
        <taxon>Tracheophyta</taxon>
        <taxon>Spermatophyta</taxon>
        <taxon>Magnoliopsida</taxon>
        <taxon>eudicotyledons</taxon>
        <taxon>Gunneridae</taxon>
        <taxon>Pentapetalae</taxon>
        <taxon>rosids</taxon>
        <taxon>fabids</taxon>
        <taxon>Fabales</taxon>
        <taxon>Fabaceae</taxon>
        <taxon>Cercidoideae</taxon>
        <taxon>Cercideae</taxon>
        <taxon>Bauhiniinae</taxon>
        <taxon>Bauhinia</taxon>
    </lineage>
</organism>
<comment type="caution">
    <text evidence="1">The sequence shown here is derived from an EMBL/GenBank/DDBJ whole genome shotgun (WGS) entry which is preliminary data.</text>
</comment>
<dbReference type="Proteomes" id="UP000828941">
    <property type="component" value="Chromosome 2"/>
</dbReference>
<name>A0ACB9Q2A2_BAUVA</name>
<accession>A0ACB9Q2A2</accession>
<gene>
    <name evidence="1" type="ORF">L6164_003264</name>
</gene>
<sequence>MQMKKKHRVGGEGKGWVTQKKEQNDQEEERNPDGNGGNGHWQDLPAELLELILQRLSIIDYLQCGAVCLSWRIKVANAIASKLCPPAPQFPFVLLFPRQYSDKDYHLLSPSENRLSTVRSKWPSAVVCVGSVEGWLIMNFLDYCTQDQTLHSFTYFLNPVSGTRMMLPATSISSFSKTYAKSGITISCKAVASSIPDCPNCHVATQFSCVVTRKQQLAFCRVTEKLWKVINHPLKAVVFSDIAFYDNKLYAVGTTSSDVVNLVMAFDLRDPNALVKVLLDPSPVSRIHVSLIKCELDQRIDTKRIFLAKDSIRDELLLVFHIVEYFLNLDAKLSTDYLLPIQTKGFCVFKLDKSCFQWVEVDNLGNLSLFLDKQSSRVISITDLDGSMESIRGNCIYFALDLGCSVDPSLARDIGVFSLTDRSIKQISLNPSFQIRAPTLWFTPSIW</sequence>
<dbReference type="EMBL" id="CM039427">
    <property type="protein sequence ID" value="KAI4354399.1"/>
    <property type="molecule type" value="Genomic_DNA"/>
</dbReference>
<proteinExistence type="predicted"/>